<dbReference type="Pfam" id="PF03133">
    <property type="entry name" value="TTL"/>
    <property type="match status" value="1"/>
</dbReference>
<evidence type="ECO:0000313" key="18">
    <source>
        <dbReference type="Proteomes" id="UP000007819"/>
    </source>
</evidence>
<dbReference type="GeneID" id="103308816"/>
<evidence type="ECO:0000256" key="13">
    <source>
        <dbReference type="ARBA" id="ARBA00074800"/>
    </source>
</evidence>
<reference evidence="18" key="1">
    <citation type="submission" date="2010-06" db="EMBL/GenBank/DDBJ databases">
        <authorList>
            <person name="Jiang H."/>
            <person name="Abraham K."/>
            <person name="Ali S."/>
            <person name="Alsbrooks S.L."/>
            <person name="Anim B.N."/>
            <person name="Anosike U.S."/>
            <person name="Attaway T."/>
            <person name="Bandaranaike D.P."/>
            <person name="Battles P.K."/>
            <person name="Bell S.N."/>
            <person name="Bell A.V."/>
            <person name="Beltran B."/>
            <person name="Bickham C."/>
            <person name="Bustamante Y."/>
            <person name="Caleb T."/>
            <person name="Canada A."/>
            <person name="Cardenas V."/>
            <person name="Carter K."/>
            <person name="Chacko J."/>
            <person name="Chandrabose M.N."/>
            <person name="Chavez D."/>
            <person name="Chavez A."/>
            <person name="Chen L."/>
            <person name="Chu H.-S."/>
            <person name="Claassen K.J."/>
            <person name="Cockrell R."/>
            <person name="Collins M."/>
            <person name="Cooper J.A."/>
            <person name="Cree A."/>
            <person name="Curry S.M."/>
            <person name="Da Y."/>
            <person name="Dao M.D."/>
            <person name="Das B."/>
            <person name="Davila M.-L."/>
            <person name="Davy-Carroll L."/>
            <person name="Denson S."/>
            <person name="Dinh H."/>
            <person name="Ebong V.E."/>
            <person name="Edwards J.R."/>
            <person name="Egan A."/>
            <person name="El-Daye J."/>
            <person name="Escobedo L."/>
            <person name="Fernandez S."/>
            <person name="Fernando P.R."/>
            <person name="Flagg N."/>
            <person name="Forbes L.D."/>
            <person name="Fowler R.G."/>
            <person name="Fu Q."/>
            <person name="Gabisi R.A."/>
            <person name="Ganer J."/>
            <person name="Garbino Pronczuk A."/>
            <person name="Garcia R.M."/>
            <person name="Garner T."/>
            <person name="Garrett T.E."/>
            <person name="Gonzalez D.A."/>
            <person name="Hamid H."/>
            <person name="Hawkins E.S."/>
            <person name="Hirani K."/>
            <person name="Hogues M.E."/>
            <person name="Hollins B."/>
            <person name="Hsiao C.-H."/>
            <person name="Jabil R."/>
            <person name="James M.L."/>
            <person name="Jhangiani S.N."/>
            <person name="Johnson B."/>
            <person name="Johnson Q."/>
            <person name="Joshi V."/>
            <person name="Kalu J.B."/>
            <person name="Kam C."/>
            <person name="Kashfia A."/>
            <person name="Keebler J."/>
            <person name="Kisamo H."/>
            <person name="Kovar C.L."/>
            <person name="Lago L.A."/>
            <person name="Lai C.-Y."/>
            <person name="Laidlaw J."/>
            <person name="Lara F."/>
            <person name="Le T.-K."/>
            <person name="Lee S.L."/>
            <person name="Legall F.H."/>
            <person name="Lemon S.J."/>
            <person name="Lewis L.R."/>
            <person name="Li B."/>
            <person name="Liu Y."/>
            <person name="Liu Y.-S."/>
            <person name="Lopez J."/>
            <person name="Lozado R.J."/>
            <person name="Lu J."/>
            <person name="Madu R.C."/>
            <person name="Maheshwari M."/>
            <person name="Maheshwari R."/>
            <person name="Malloy K."/>
            <person name="Martinez E."/>
            <person name="Mathew T."/>
            <person name="Mercado I.C."/>
            <person name="Mercado C."/>
            <person name="Meyer B."/>
            <person name="Montgomery K."/>
            <person name="Morgan M.B."/>
            <person name="Munidasa M."/>
            <person name="Nazareth L.V."/>
            <person name="Nelson J."/>
            <person name="Ng B.M."/>
            <person name="Nguyen N.B."/>
            <person name="Nguyen P.Q."/>
            <person name="Nguyen T."/>
            <person name="Obregon M."/>
            <person name="Okwuonu G.O."/>
            <person name="Onwere C.G."/>
            <person name="Orozco G."/>
            <person name="Parra A."/>
            <person name="Patel S."/>
            <person name="Patil S."/>
            <person name="Perez A."/>
            <person name="Perez Y."/>
            <person name="Pham C."/>
            <person name="Primus E.L."/>
            <person name="Pu L.-L."/>
            <person name="Puazo M."/>
            <person name="Qin X."/>
            <person name="Quiroz J.B."/>
            <person name="Reese J."/>
            <person name="Richards S."/>
            <person name="Rives C.M."/>
            <person name="Robberts R."/>
            <person name="Ruiz S.J."/>
            <person name="Ruiz M.J."/>
            <person name="Santibanez J."/>
            <person name="Schneider B.W."/>
            <person name="Sisson I."/>
            <person name="Smith M."/>
            <person name="Sodergren E."/>
            <person name="Song X.-Z."/>
            <person name="Song B.B."/>
            <person name="Summersgill H."/>
            <person name="Thelus R."/>
            <person name="Thornton R.D."/>
            <person name="Trejos Z.Y."/>
            <person name="Usmani K."/>
            <person name="Vattathil S."/>
            <person name="Villasana D."/>
            <person name="Walker D.L."/>
            <person name="Wang S."/>
            <person name="Wang K."/>
            <person name="White C.S."/>
            <person name="Williams A.C."/>
            <person name="Williamson J."/>
            <person name="Wilson K."/>
            <person name="Woghiren I.O."/>
            <person name="Woodworth J.R."/>
            <person name="Worley K.C."/>
            <person name="Wright R.A."/>
            <person name="Wu W."/>
            <person name="Young L."/>
            <person name="Zhang L."/>
            <person name="Zhang J."/>
            <person name="Zhu Y."/>
            <person name="Muzny D.M."/>
            <person name="Weinstock G."/>
            <person name="Gibbs R.A."/>
        </authorList>
    </citation>
    <scope>NUCLEOTIDE SEQUENCE [LARGE SCALE GENOMIC DNA]</scope>
    <source>
        <strain evidence="18">LSR1</strain>
    </source>
</reference>
<evidence type="ECO:0000256" key="10">
    <source>
        <dbReference type="ARBA" id="ARBA00023273"/>
    </source>
</evidence>
<dbReference type="FunFam" id="3.30.470.20:FF:000033">
    <property type="entry name" value="Probable tubulin polyglutamylase TTLL1"/>
    <property type="match status" value="1"/>
</dbReference>
<evidence type="ECO:0000256" key="8">
    <source>
        <dbReference type="ARBA" id="ARBA00023069"/>
    </source>
</evidence>
<name>A0A8R2JR25_ACYPI</name>
<comment type="subunit">
    <text evidence="12">Part of the neuronal tubulin polyglutamylase complex which contains TPGS1, TPGS2, TTLL1, LRRC49 and NICN1. Interacts with PCM1, CSTPP1 and LRRC49.</text>
</comment>
<evidence type="ECO:0000256" key="16">
    <source>
        <dbReference type="ARBA" id="ARBA00083073"/>
    </source>
</evidence>
<evidence type="ECO:0000313" key="17">
    <source>
        <dbReference type="EnsemblMetazoa" id="XP_029345028.1"/>
    </source>
</evidence>
<dbReference type="PANTHER" id="PTHR12241:SF31">
    <property type="entry name" value="POLYGLUTAMYLASE COMPLEX SUBUNIT TTLL1"/>
    <property type="match status" value="1"/>
</dbReference>
<dbReference type="EnsemblMetazoa" id="XM_029489168.1">
    <property type="protein sequence ID" value="XP_029345028.1"/>
    <property type="gene ID" value="LOC103308816"/>
</dbReference>
<sequence length="396" mass="46579">MIKIKYCTDIDRSVLLSNFEKRGWMHVGPEDEWHFYWTSLQTCRSLFNADKNYRLKDDQIINHFPNHYELGRKDLLIRNIRRYRRELLKSGTSIAKCVRGTFLYLDFIPSTYVLPVDYNLFLEEYRRNPGTWIVKPCGKSRGSGIFLIDKLSQLKKWSKEKKYSKNTSIKKDTYIISRYIENPLLISGKKFDLRLYVLVTSFHPLKAYLFKFGFCRFCSVKYNAHLTDINCLFAHLTNVSVQKEGDDYNNIHGGKWSTENLKLYLTSTRGEKRTRKLFDDISWIIVHSLKAARSVMSHDTHCFECYGYDIIVDEDLKPWLIEVNSSPSLTCTTSSDHILKSKLIDSIVSVVLPSSGRSYHLDKENLGIYKNTFKKNNIFCIPFIFLIHKYFTFNTR</sequence>
<evidence type="ECO:0000256" key="15">
    <source>
        <dbReference type="ARBA" id="ARBA00080021"/>
    </source>
</evidence>
<keyword evidence="10" id="KW-0966">Cell projection</keyword>
<dbReference type="AlphaFoldDB" id="A0A8R2JR25"/>
<dbReference type="GO" id="GO:0070740">
    <property type="term" value="F:tubulin-glutamic acid ligase activity"/>
    <property type="evidence" value="ECO:0007669"/>
    <property type="project" value="TreeGrafter"/>
</dbReference>
<dbReference type="SUPFAM" id="SSF56059">
    <property type="entry name" value="Glutathione synthetase ATP-binding domain-like"/>
    <property type="match status" value="1"/>
</dbReference>
<dbReference type="GO" id="GO:0005874">
    <property type="term" value="C:microtubule"/>
    <property type="evidence" value="ECO:0007669"/>
    <property type="project" value="UniProtKB-KW"/>
</dbReference>
<dbReference type="GO" id="GO:0000226">
    <property type="term" value="P:microtubule cytoskeleton organization"/>
    <property type="evidence" value="ECO:0007669"/>
    <property type="project" value="TreeGrafter"/>
</dbReference>
<comment type="subcellular location">
    <subcellularLocation>
        <location evidence="1">Cytoplasm</location>
        <location evidence="1">Cytoskeleton</location>
        <location evidence="1">Cilium basal body</location>
    </subcellularLocation>
</comment>
<keyword evidence="8" id="KW-0969">Cilium</keyword>
<evidence type="ECO:0000256" key="1">
    <source>
        <dbReference type="ARBA" id="ARBA00004120"/>
    </source>
</evidence>
<dbReference type="OrthoDB" id="202825at2759"/>
<dbReference type="PROSITE" id="PS51221">
    <property type="entry name" value="TTL"/>
    <property type="match status" value="1"/>
</dbReference>
<evidence type="ECO:0000256" key="11">
    <source>
        <dbReference type="ARBA" id="ARBA00052959"/>
    </source>
</evidence>
<dbReference type="Proteomes" id="UP000007819">
    <property type="component" value="Chromosome A2"/>
</dbReference>
<accession>A0A8R2JR25</accession>
<keyword evidence="7" id="KW-0067">ATP-binding</keyword>
<keyword evidence="3" id="KW-0963">Cytoplasm</keyword>
<dbReference type="GO" id="GO:0005524">
    <property type="term" value="F:ATP binding"/>
    <property type="evidence" value="ECO:0007669"/>
    <property type="project" value="UniProtKB-KW"/>
</dbReference>
<dbReference type="GO" id="GO:0036064">
    <property type="term" value="C:ciliary basal body"/>
    <property type="evidence" value="ECO:0007669"/>
    <property type="project" value="TreeGrafter"/>
</dbReference>
<organism evidence="17 18">
    <name type="scientific">Acyrthosiphon pisum</name>
    <name type="common">Pea aphid</name>
    <dbReference type="NCBI Taxonomy" id="7029"/>
    <lineage>
        <taxon>Eukaryota</taxon>
        <taxon>Metazoa</taxon>
        <taxon>Ecdysozoa</taxon>
        <taxon>Arthropoda</taxon>
        <taxon>Hexapoda</taxon>
        <taxon>Insecta</taxon>
        <taxon>Pterygota</taxon>
        <taxon>Neoptera</taxon>
        <taxon>Paraneoptera</taxon>
        <taxon>Hemiptera</taxon>
        <taxon>Sternorrhyncha</taxon>
        <taxon>Aphidomorpha</taxon>
        <taxon>Aphidoidea</taxon>
        <taxon>Aphididae</taxon>
        <taxon>Macrosiphini</taxon>
        <taxon>Acyrthosiphon</taxon>
    </lineage>
</organism>
<evidence type="ECO:0000256" key="4">
    <source>
        <dbReference type="ARBA" id="ARBA00022598"/>
    </source>
</evidence>
<protein>
    <recommendedName>
        <fullName evidence="13">Polyglutamylase complex subunit TTLL1</fullName>
    </recommendedName>
    <alternativeName>
        <fullName evidence="14">Tubulin polyglutamylase TTLL1</fullName>
    </alternativeName>
    <alternativeName>
        <fullName evidence="16">Tubulin polyglutamylase complex subunit 3</fullName>
    </alternativeName>
    <alternativeName>
        <fullName evidence="15">Tubulin--tyrosine ligase-like protein 1</fullName>
    </alternativeName>
</protein>
<evidence type="ECO:0000256" key="3">
    <source>
        <dbReference type="ARBA" id="ARBA00022490"/>
    </source>
</evidence>
<dbReference type="GO" id="GO:0015631">
    <property type="term" value="F:tubulin binding"/>
    <property type="evidence" value="ECO:0007669"/>
    <property type="project" value="TreeGrafter"/>
</dbReference>
<evidence type="ECO:0000256" key="9">
    <source>
        <dbReference type="ARBA" id="ARBA00023212"/>
    </source>
</evidence>
<evidence type="ECO:0000256" key="2">
    <source>
        <dbReference type="ARBA" id="ARBA00006118"/>
    </source>
</evidence>
<keyword evidence="4" id="KW-0436">Ligase</keyword>
<evidence type="ECO:0000256" key="6">
    <source>
        <dbReference type="ARBA" id="ARBA00022741"/>
    </source>
</evidence>
<evidence type="ECO:0000256" key="7">
    <source>
        <dbReference type="ARBA" id="ARBA00022840"/>
    </source>
</evidence>
<dbReference type="Gene3D" id="3.30.470.20">
    <property type="entry name" value="ATP-grasp fold, B domain"/>
    <property type="match status" value="1"/>
</dbReference>
<evidence type="ECO:0000256" key="12">
    <source>
        <dbReference type="ARBA" id="ARBA00062645"/>
    </source>
</evidence>
<keyword evidence="9" id="KW-0206">Cytoskeleton</keyword>
<keyword evidence="18" id="KW-1185">Reference proteome</keyword>
<keyword evidence="5" id="KW-0493">Microtubule</keyword>
<dbReference type="KEGG" id="api:103308816"/>
<keyword evidence="6" id="KW-0547">Nucleotide-binding</keyword>
<comment type="catalytic activity">
    <reaction evidence="11">
        <text>(L-glutamyl)(n)-gamma-L-glutamyl-L-glutamyl-[protein] + L-glutamate + ATP = (L-glutamyl)(n+1)-gamma-L-glutamyl-L-glutamyl-[protein] + ADP + phosphate + H(+)</text>
        <dbReference type="Rhea" id="RHEA:60148"/>
        <dbReference type="Rhea" id="RHEA-COMP:15519"/>
        <dbReference type="Rhea" id="RHEA-COMP:15675"/>
        <dbReference type="ChEBI" id="CHEBI:15378"/>
        <dbReference type="ChEBI" id="CHEBI:29985"/>
        <dbReference type="ChEBI" id="CHEBI:30616"/>
        <dbReference type="ChEBI" id="CHEBI:43474"/>
        <dbReference type="ChEBI" id="CHEBI:143623"/>
        <dbReference type="ChEBI" id="CHEBI:456216"/>
    </reaction>
    <physiologicalReaction direction="left-to-right" evidence="11">
        <dbReference type="Rhea" id="RHEA:60149"/>
    </physiologicalReaction>
</comment>
<evidence type="ECO:0000256" key="5">
    <source>
        <dbReference type="ARBA" id="ARBA00022701"/>
    </source>
</evidence>
<dbReference type="PANTHER" id="PTHR12241">
    <property type="entry name" value="TUBULIN POLYGLUTAMYLASE"/>
    <property type="match status" value="1"/>
</dbReference>
<dbReference type="RefSeq" id="XP_029345028.1">
    <property type="nucleotide sequence ID" value="XM_029489168.1"/>
</dbReference>
<reference evidence="17" key="2">
    <citation type="submission" date="2022-06" db="UniProtKB">
        <authorList>
            <consortium name="EnsemblMetazoa"/>
        </authorList>
    </citation>
    <scope>IDENTIFICATION</scope>
</reference>
<proteinExistence type="inferred from homology"/>
<dbReference type="InterPro" id="IPR004344">
    <property type="entry name" value="TTL/TTLL_fam"/>
</dbReference>
<evidence type="ECO:0000256" key="14">
    <source>
        <dbReference type="ARBA" id="ARBA00075351"/>
    </source>
</evidence>
<comment type="similarity">
    <text evidence="2">Belongs to the tubulin polyglutamylase family.</text>
</comment>